<dbReference type="PANTHER" id="PTHR24346">
    <property type="entry name" value="MAP/MICROTUBULE AFFINITY-REGULATING KINASE"/>
    <property type="match status" value="1"/>
</dbReference>
<dbReference type="InterPro" id="IPR008271">
    <property type="entry name" value="Ser/Thr_kinase_AS"/>
</dbReference>
<dbReference type="PROSITE" id="PS00108">
    <property type="entry name" value="PROTEIN_KINASE_ST"/>
    <property type="match status" value="1"/>
</dbReference>
<evidence type="ECO:0000256" key="2">
    <source>
        <dbReference type="ARBA" id="ARBA00022840"/>
    </source>
</evidence>
<sequence length="603" mass="67928">MVNPYTEQSFKPSTSSSSSISRVLMDMCCNDSFSSKSLNSNNFNVVESEESDAPPLSTPPYQRLTLALQNDPRCAHEVALGRRVGLYRFCGDIGRGNFSHKVAVKVVDRGRLDARALRMLSREVSTLECVHHPFILRLFEVVETLGRVHLVTEWVRGGELYHRITQAGPLPEILAAKLYRQLLLAHDLGFVHRDIKAENVLLVAEDRIKLADFGFSTQLVNGPWQHLDTFCGSPPYAAPELFSDDHYIGGPVDIWALGVLLYFMVVGNMPFRAPTVPALRSAVLKGDFMLPPQLTLPCNRLIQRILVHTPSRRPNVDQLLESQWLTSPNLIKELHEYQIALNTPRINRRKSLWFSARDRSIHRKKSKRDRQNGHVKPFGPIICSTKRGGSVLCENYLHPIEQFRINDTAEILPINPKRGRLFSGNMKKKIGPIEGLENKNSLQSKGNKNISSFNNNKSSFDSKSTECLKDPSILQKASSNDSTTNLAYNLSQKSTPLSLKTKFEDTDLIEEQKGFVMLPTCTKDLSQLDEIEVNARKILNNLGISDDLLCQSIPSGPRSDIIGAYRIIVHRLQKQAYIVKQAESTVVEEPIKPKYHKKTCVIL</sequence>
<organism evidence="5">
    <name type="scientific">Culicoides sonorensis</name>
    <name type="common">Biting midge</name>
    <dbReference type="NCBI Taxonomy" id="179676"/>
    <lineage>
        <taxon>Eukaryota</taxon>
        <taxon>Metazoa</taxon>
        <taxon>Ecdysozoa</taxon>
        <taxon>Arthropoda</taxon>
        <taxon>Hexapoda</taxon>
        <taxon>Insecta</taxon>
        <taxon>Pterygota</taxon>
        <taxon>Neoptera</taxon>
        <taxon>Endopterygota</taxon>
        <taxon>Diptera</taxon>
        <taxon>Nematocera</taxon>
        <taxon>Chironomoidea</taxon>
        <taxon>Ceratopogonidae</taxon>
        <taxon>Ceratopogoninae</taxon>
        <taxon>Culicoides</taxon>
        <taxon>Monoculicoides</taxon>
    </lineage>
</organism>
<name>A0A336LTM6_CULSO</name>
<dbReference type="PROSITE" id="PS50011">
    <property type="entry name" value="PROTEIN_KINASE_DOM"/>
    <property type="match status" value="1"/>
</dbReference>
<evidence type="ECO:0000259" key="4">
    <source>
        <dbReference type="PROSITE" id="PS50011"/>
    </source>
</evidence>
<dbReference type="FunFam" id="1.10.510.10:FF:000571">
    <property type="entry name" value="Maternal embryonic leucine zipper kinase"/>
    <property type="match status" value="1"/>
</dbReference>
<proteinExistence type="predicted"/>
<dbReference type="GO" id="GO:0005524">
    <property type="term" value="F:ATP binding"/>
    <property type="evidence" value="ECO:0007669"/>
    <property type="project" value="UniProtKB-KW"/>
</dbReference>
<evidence type="ECO:0000313" key="5">
    <source>
        <dbReference type="EMBL" id="SSX19979.1"/>
    </source>
</evidence>
<evidence type="ECO:0000256" key="1">
    <source>
        <dbReference type="ARBA" id="ARBA00022741"/>
    </source>
</evidence>
<dbReference type="InterPro" id="IPR011009">
    <property type="entry name" value="Kinase-like_dom_sf"/>
</dbReference>
<gene>
    <name evidence="5" type="primary">CSON000143</name>
</gene>
<dbReference type="SUPFAM" id="SSF56112">
    <property type="entry name" value="Protein kinase-like (PK-like)"/>
    <property type="match status" value="1"/>
</dbReference>
<keyword evidence="1" id="KW-0547">Nucleotide-binding</keyword>
<dbReference type="GO" id="GO:0000226">
    <property type="term" value="P:microtubule cytoskeleton organization"/>
    <property type="evidence" value="ECO:0007669"/>
    <property type="project" value="TreeGrafter"/>
</dbReference>
<dbReference type="SMART" id="SM00220">
    <property type="entry name" value="S_TKc"/>
    <property type="match status" value="1"/>
</dbReference>
<dbReference type="PANTHER" id="PTHR24346:SF49">
    <property type="entry name" value="NIM1 SERINE_THREONINE PROTEIN KINASE"/>
    <property type="match status" value="1"/>
</dbReference>
<dbReference type="Pfam" id="PF00069">
    <property type="entry name" value="Pkinase"/>
    <property type="match status" value="1"/>
</dbReference>
<keyword evidence="2" id="KW-0067">ATP-binding</keyword>
<dbReference type="GO" id="GO:0035556">
    <property type="term" value="P:intracellular signal transduction"/>
    <property type="evidence" value="ECO:0007669"/>
    <property type="project" value="TreeGrafter"/>
</dbReference>
<dbReference type="Gene3D" id="1.10.510.10">
    <property type="entry name" value="Transferase(Phosphotransferase) domain 1"/>
    <property type="match status" value="1"/>
</dbReference>
<feature type="compositionally biased region" description="Low complexity" evidence="3">
    <location>
        <begin position="444"/>
        <end position="461"/>
    </location>
</feature>
<dbReference type="EMBL" id="UFQT01000101">
    <property type="protein sequence ID" value="SSX19979.1"/>
    <property type="molecule type" value="Genomic_DNA"/>
</dbReference>
<accession>A0A336LTM6</accession>
<protein>
    <submittedName>
        <fullName evidence="5">CSON000143 protein</fullName>
    </submittedName>
</protein>
<dbReference type="GO" id="GO:0050321">
    <property type="term" value="F:tau-protein kinase activity"/>
    <property type="evidence" value="ECO:0007669"/>
    <property type="project" value="TreeGrafter"/>
</dbReference>
<reference evidence="5" key="1">
    <citation type="submission" date="2018-07" db="EMBL/GenBank/DDBJ databases">
        <authorList>
            <person name="Quirk P.G."/>
            <person name="Krulwich T.A."/>
        </authorList>
    </citation>
    <scope>NUCLEOTIDE SEQUENCE</scope>
</reference>
<dbReference type="AlphaFoldDB" id="A0A336LTM6"/>
<feature type="domain" description="Protein kinase" evidence="4">
    <location>
        <begin position="87"/>
        <end position="325"/>
    </location>
</feature>
<evidence type="ECO:0000256" key="3">
    <source>
        <dbReference type="SAM" id="MobiDB-lite"/>
    </source>
</evidence>
<dbReference type="InterPro" id="IPR000719">
    <property type="entry name" value="Prot_kinase_dom"/>
</dbReference>
<dbReference type="GO" id="GO:0005737">
    <property type="term" value="C:cytoplasm"/>
    <property type="evidence" value="ECO:0007669"/>
    <property type="project" value="TreeGrafter"/>
</dbReference>
<dbReference type="VEuPathDB" id="VectorBase:CSON000143"/>
<feature type="region of interest" description="Disordered" evidence="3">
    <location>
        <begin position="436"/>
        <end position="461"/>
    </location>
</feature>